<keyword evidence="11" id="KW-0807">Transducer</keyword>
<keyword evidence="3" id="KW-1003">Cell membrane</keyword>
<evidence type="ECO:0000256" key="10">
    <source>
        <dbReference type="ARBA" id="ARBA00023180"/>
    </source>
</evidence>
<dbReference type="GO" id="GO:0005886">
    <property type="term" value="C:plasma membrane"/>
    <property type="evidence" value="ECO:0007669"/>
    <property type="project" value="UniProtKB-SubCell"/>
</dbReference>
<dbReference type="PANTHER" id="PTHR24061">
    <property type="entry name" value="CALCIUM-SENSING RECEPTOR-RELATED"/>
    <property type="match status" value="1"/>
</dbReference>
<keyword evidence="8 12" id="KW-0472">Membrane</keyword>
<dbReference type="AlphaFoldDB" id="A0AAW1BT60"/>
<evidence type="ECO:0000256" key="3">
    <source>
        <dbReference type="ARBA" id="ARBA00022475"/>
    </source>
</evidence>
<evidence type="ECO:0000256" key="1">
    <source>
        <dbReference type="ARBA" id="ARBA00004651"/>
    </source>
</evidence>
<dbReference type="Pfam" id="PF07562">
    <property type="entry name" value="NCD3G"/>
    <property type="match status" value="1"/>
</dbReference>
<dbReference type="Pfam" id="PF01094">
    <property type="entry name" value="ANF_receptor"/>
    <property type="match status" value="1"/>
</dbReference>
<dbReference type="InterPro" id="IPR028082">
    <property type="entry name" value="Peripla_BP_I"/>
</dbReference>
<evidence type="ECO:0000256" key="11">
    <source>
        <dbReference type="ARBA" id="ARBA00023224"/>
    </source>
</evidence>
<feature type="transmembrane region" description="Helical" evidence="12">
    <location>
        <begin position="758"/>
        <end position="780"/>
    </location>
</feature>
<keyword evidence="7" id="KW-0297">G-protein coupled receptor</keyword>
<proteinExistence type="inferred from homology"/>
<dbReference type="InterPro" id="IPR017979">
    <property type="entry name" value="GPCR_3_CS"/>
</dbReference>
<sequence length="871" mass="99569">MLRDFPIKPKLLLLLLLLLLLPTRVNGRKCPLDFTKDRDTVYNYYRPGELLLGGIVPLRSGHSLPETFLEPLFNQPILKSFPSYWFLLSFLFAIREINQNPQVLPNVTLGYDIYENYYEARMTADALADLLSTGQANVPNYICGREKRLLAVIEGAESDISMQISTMTSLYKMPQVSYGFVSETLNDKTRFPFIYRMVPKEDYLYWGIAKLLQHFRWNWVGLLAPDTENGQRFLRTINPILTRNTICVAFSVSIPTLSWKLWLLYTEALHLWNQVNVLIYYGENRYFYSCIKILQQFVEKTIKPLLAKVWITTAMWDLFMNLSYEILTPRHLQAFFSFLIQTQRRPQYVYETFFLPMQDFGTMAFNCLYSKHFFSVKGRMRCQENEDLGTLQEEVVEKTLSLDGYGIYNLAWAIARASHAAYLSRSKQKTMKERGHRLVLQMWQLHPFLGDSHFYNTCMGGFFLDEKGDLSAKFDTVNWVPFPNKSFGAVKFGRIDRPQRSQNLEFILDHKATNWFQRFNQSLPHSRCTESCHLGQAKVVLEGSPLCCYRCITCAKGTISTQEDAEKCTRCPEDQHPNKDQTKCIPKKVTFLSYKEHLGIILASFSLFLSLVTAFVLAIFIKFLETPIVKANNRDLSYILLVSLLLSFLTSLLFIGRPRVATCILRQTSFSIIFSIAVSSILAKTITVVLAFLATRPGNAVRRWLGKTLANSIVLSCSGLQIVICTTWLGVSPPFPECDTHSHPEEIVLKCNEGSITMFYSALSYMGFLAAICFTVAFLARNLPGAFNEAKLITFSMLVFCSVWVSFVPTYLSTKGKYMVAVQVFSILTSSAGLLGCIFIPKCYVILVRPDLNTKEQLTAKTKDDLKVNAK</sequence>
<evidence type="ECO:0000256" key="4">
    <source>
        <dbReference type="ARBA" id="ARBA00022692"/>
    </source>
</evidence>
<feature type="signal peptide" evidence="13">
    <location>
        <begin position="1"/>
        <end position="27"/>
    </location>
</feature>
<dbReference type="Gene3D" id="3.40.50.2300">
    <property type="match status" value="2"/>
</dbReference>
<evidence type="ECO:0000256" key="9">
    <source>
        <dbReference type="ARBA" id="ARBA00023170"/>
    </source>
</evidence>
<evidence type="ECO:0000256" key="13">
    <source>
        <dbReference type="SAM" id="SignalP"/>
    </source>
</evidence>
<dbReference type="InterPro" id="IPR017978">
    <property type="entry name" value="GPCR_3_C"/>
</dbReference>
<dbReference type="CDD" id="cd15283">
    <property type="entry name" value="7tmC_V2R_pheromone"/>
    <property type="match status" value="1"/>
</dbReference>
<dbReference type="PROSITE" id="PS00981">
    <property type="entry name" value="G_PROTEIN_RECEP_F3_3"/>
    <property type="match status" value="1"/>
</dbReference>
<comment type="subcellular location">
    <subcellularLocation>
        <location evidence="1">Cell membrane</location>
        <topology evidence="1">Multi-pass membrane protein</topology>
    </subcellularLocation>
</comment>
<dbReference type="GO" id="GO:0004930">
    <property type="term" value="F:G protein-coupled receptor activity"/>
    <property type="evidence" value="ECO:0007669"/>
    <property type="project" value="UniProtKB-KW"/>
</dbReference>
<dbReference type="InterPro" id="IPR004073">
    <property type="entry name" value="GPCR_3_vmron_rcpt_2"/>
</dbReference>
<evidence type="ECO:0000313" key="15">
    <source>
        <dbReference type="EMBL" id="KAK9405359.1"/>
    </source>
</evidence>
<dbReference type="InterPro" id="IPR011500">
    <property type="entry name" value="GPCR_3_9-Cys_dom"/>
</dbReference>
<evidence type="ECO:0000256" key="7">
    <source>
        <dbReference type="ARBA" id="ARBA00023040"/>
    </source>
</evidence>
<keyword evidence="4 12" id="KW-0812">Transmembrane</keyword>
<dbReference type="InterPro" id="IPR000068">
    <property type="entry name" value="GPCR_3_Ca_sens_rcpt-rel"/>
</dbReference>
<evidence type="ECO:0000256" key="6">
    <source>
        <dbReference type="ARBA" id="ARBA00022989"/>
    </source>
</evidence>
<dbReference type="Gene3D" id="2.10.50.30">
    <property type="entry name" value="GPCR, family 3, nine cysteines domain"/>
    <property type="match status" value="1"/>
</dbReference>
<feature type="transmembrane region" description="Helical" evidence="12">
    <location>
        <begin position="636"/>
        <end position="656"/>
    </location>
</feature>
<feature type="domain" description="G-protein coupled receptors family 3 profile" evidence="14">
    <location>
        <begin position="598"/>
        <end position="862"/>
    </location>
</feature>
<dbReference type="InterPro" id="IPR000337">
    <property type="entry name" value="GPCR_3"/>
</dbReference>
<evidence type="ECO:0000256" key="8">
    <source>
        <dbReference type="ARBA" id="ARBA00023136"/>
    </source>
</evidence>
<name>A0AAW1BT60_CROAD</name>
<dbReference type="Proteomes" id="UP001474421">
    <property type="component" value="Unassembled WGS sequence"/>
</dbReference>
<dbReference type="EMBL" id="JAOTOJ010000002">
    <property type="protein sequence ID" value="KAK9405359.1"/>
    <property type="molecule type" value="Genomic_DNA"/>
</dbReference>
<evidence type="ECO:0000256" key="2">
    <source>
        <dbReference type="ARBA" id="ARBA00007242"/>
    </source>
</evidence>
<reference evidence="15 16" key="1">
    <citation type="journal article" date="2024" name="Proc. Natl. Acad. Sci. U.S.A.">
        <title>The genetic regulatory architecture and epigenomic basis for age-related changes in rattlesnake venom.</title>
        <authorList>
            <person name="Hogan M.P."/>
            <person name="Holding M.L."/>
            <person name="Nystrom G.S."/>
            <person name="Colston T.J."/>
            <person name="Bartlett D.A."/>
            <person name="Mason A.J."/>
            <person name="Ellsworth S.A."/>
            <person name="Rautsaw R.M."/>
            <person name="Lawrence K.C."/>
            <person name="Strickland J.L."/>
            <person name="He B."/>
            <person name="Fraser P."/>
            <person name="Margres M.J."/>
            <person name="Gilbert D.M."/>
            <person name="Gibbs H.L."/>
            <person name="Parkinson C.L."/>
            <person name="Rokyta D.R."/>
        </authorList>
    </citation>
    <scope>NUCLEOTIDE SEQUENCE [LARGE SCALE GENOMIC DNA]</scope>
    <source>
        <strain evidence="15">DRR0105</strain>
    </source>
</reference>
<protein>
    <submittedName>
        <fullName evidence="15">Type-2 vomeronasal receptor</fullName>
    </submittedName>
</protein>
<keyword evidence="16" id="KW-1185">Reference proteome</keyword>
<evidence type="ECO:0000259" key="14">
    <source>
        <dbReference type="PROSITE" id="PS50259"/>
    </source>
</evidence>
<comment type="caution">
    <text evidence="15">The sequence shown here is derived from an EMBL/GenBank/DDBJ whole genome shotgun (WGS) entry which is preliminary data.</text>
</comment>
<feature type="transmembrane region" description="Helical" evidence="12">
    <location>
        <begin position="668"/>
        <end position="693"/>
    </location>
</feature>
<dbReference type="InterPro" id="IPR038550">
    <property type="entry name" value="GPCR_3_9-Cys_sf"/>
</dbReference>
<dbReference type="SUPFAM" id="SSF53822">
    <property type="entry name" value="Periplasmic binding protein-like I"/>
    <property type="match status" value="1"/>
</dbReference>
<keyword evidence="10" id="KW-0325">Glycoprotein</keyword>
<dbReference type="PANTHER" id="PTHR24061:SF599">
    <property type="entry name" value="G-PROTEIN COUPLED RECEPTORS FAMILY 3 PROFILE DOMAIN-CONTAINING PROTEIN"/>
    <property type="match status" value="1"/>
</dbReference>
<accession>A0AAW1BT60</accession>
<feature type="transmembrane region" description="Helical" evidence="12">
    <location>
        <begin position="818"/>
        <end position="840"/>
    </location>
</feature>
<gene>
    <name evidence="15" type="ORF">NXF25_004133</name>
</gene>
<evidence type="ECO:0000313" key="16">
    <source>
        <dbReference type="Proteomes" id="UP001474421"/>
    </source>
</evidence>
<dbReference type="PRINTS" id="PR01535">
    <property type="entry name" value="VOMERONASL2R"/>
</dbReference>
<evidence type="ECO:0000256" key="12">
    <source>
        <dbReference type="SAM" id="Phobius"/>
    </source>
</evidence>
<keyword evidence="5 13" id="KW-0732">Signal</keyword>
<keyword evidence="9 15" id="KW-0675">Receptor</keyword>
<feature type="transmembrane region" description="Helical" evidence="12">
    <location>
        <begin position="598"/>
        <end position="624"/>
    </location>
</feature>
<keyword evidence="6 12" id="KW-1133">Transmembrane helix</keyword>
<dbReference type="PRINTS" id="PR00248">
    <property type="entry name" value="GPCRMGR"/>
</dbReference>
<dbReference type="FunFam" id="2.10.50.30:FF:000002">
    <property type="entry name" value="Vomeronasal 2 receptor, h1"/>
    <property type="match status" value="1"/>
</dbReference>
<dbReference type="InterPro" id="IPR001828">
    <property type="entry name" value="ANF_lig-bd_rcpt"/>
</dbReference>
<organism evidence="15 16">
    <name type="scientific">Crotalus adamanteus</name>
    <name type="common">Eastern diamondback rattlesnake</name>
    <dbReference type="NCBI Taxonomy" id="8729"/>
    <lineage>
        <taxon>Eukaryota</taxon>
        <taxon>Metazoa</taxon>
        <taxon>Chordata</taxon>
        <taxon>Craniata</taxon>
        <taxon>Vertebrata</taxon>
        <taxon>Euteleostomi</taxon>
        <taxon>Lepidosauria</taxon>
        <taxon>Squamata</taxon>
        <taxon>Bifurcata</taxon>
        <taxon>Unidentata</taxon>
        <taxon>Episquamata</taxon>
        <taxon>Toxicofera</taxon>
        <taxon>Serpentes</taxon>
        <taxon>Colubroidea</taxon>
        <taxon>Viperidae</taxon>
        <taxon>Crotalinae</taxon>
        <taxon>Crotalus</taxon>
    </lineage>
</organism>
<evidence type="ECO:0000256" key="5">
    <source>
        <dbReference type="ARBA" id="ARBA00022729"/>
    </source>
</evidence>
<dbReference type="Pfam" id="PF00003">
    <property type="entry name" value="7tm_3"/>
    <property type="match status" value="1"/>
</dbReference>
<feature type="transmembrane region" description="Helical" evidence="12">
    <location>
        <begin position="792"/>
        <end position="812"/>
    </location>
</feature>
<feature type="chain" id="PRO_5043743714" evidence="13">
    <location>
        <begin position="28"/>
        <end position="871"/>
    </location>
</feature>
<feature type="transmembrane region" description="Helical" evidence="12">
    <location>
        <begin position="713"/>
        <end position="731"/>
    </location>
</feature>
<comment type="similarity">
    <text evidence="2">Belongs to the G-protein coupled receptor 3 family.</text>
</comment>
<dbReference type="PROSITE" id="PS50259">
    <property type="entry name" value="G_PROTEIN_RECEP_F3_4"/>
    <property type="match status" value="1"/>
</dbReference>